<accession>A0A8J2VQT8</accession>
<sequence>MVAFYVLCVRQIGCHDDHAGDATGGKKGLMTPPRKQNGGSVTRGKLTLALIQIISFYCSEDASCVVRARGSMG</sequence>
<evidence type="ECO:0000313" key="2">
    <source>
        <dbReference type="EMBL" id="CAG9560721.1"/>
    </source>
</evidence>
<dbReference type="AlphaFoldDB" id="A0A8J2VQT8"/>
<evidence type="ECO:0000256" key="1">
    <source>
        <dbReference type="SAM" id="MobiDB-lite"/>
    </source>
</evidence>
<organism evidence="2 3">
    <name type="scientific">Danaus chrysippus</name>
    <name type="common">African queen</name>
    <dbReference type="NCBI Taxonomy" id="151541"/>
    <lineage>
        <taxon>Eukaryota</taxon>
        <taxon>Metazoa</taxon>
        <taxon>Ecdysozoa</taxon>
        <taxon>Arthropoda</taxon>
        <taxon>Hexapoda</taxon>
        <taxon>Insecta</taxon>
        <taxon>Pterygota</taxon>
        <taxon>Neoptera</taxon>
        <taxon>Endopterygota</taxon>
        <taxon>Lepidoptera</taxon>
        <taxon>Glossata</taxon>
        <taxon>Ditrysia</taxon>
        <taxon>Papilionoidea</taxon>
        <taxon>Nymphalidae</taxon>
        <taxon>Danainae</taxon>
        <taxon>Danaini</taxon>
        <taxon>Danaina</taxon>
        <taxon>Danaus</taxon>
        <taxon>Anosia</taxon>
    </lineage>
</organism>
<dbReference type="EMBL" id="CAKASE010000045">
    <property type="protein sequence ID" value="CAG9560721.1"/>
    <property type="molecule type" value="Genomic_DNA"/>
</dbReference>
<feature type="region of interest" description="Disordered" evidence="1">
    <location>
        <begin position="19"/>
        <end position="40"/>
    </location>
</feature>
<keyword evidence="3" id="KW-1185">Reference proteome</keyword>
<comment type="caution">
    <text evidence="2">The sequence shown here is derived from an EMBL/GenBank/DDBJ whole genome shotgun (WGS) entry which is preliminary data.</text>
</comment>
<gene>
    <name evidence="2" type="ORF">DCHRY22_LOCUS2337</name>
</gene>
<name>A0A8J2VQT8_9NEOP</name>
<reference evidence="2" key="1">
    <citation type="submission" date="2021-09" db="EMBL/GenBank/DDBJ databases">
        <authorList>
            <person name="Martin H S."/>
        </authorList>
    </citation>
    <scope>NUCLEOTIDE SEQUENCE</scope>
</reference>
<proteinExistence type="predicted"/>
<protein>
    <submittedName>
        <fullName evidence="2">(African queen) hypothetical protein</fullName>
    </submittedName>
</protein>
<dbReference type="Proteomes" id="UP000789524">
    <property type="component" value="Unassembled WGS sequence"/>
</dbReference>
<evidence type="ECO:0000313" key="3">
    <source>
        <dbReference type="Proteomes" id="UP000789524"/>
    </source>
</evidence>